<dbReference type="VEuPathDB" id="FungiDB:HpaG804877"/>
<evidence type="ECO:0000313" key="2">
    <source>
        <dbReference type="Proteomes" id="UP000011713"/>
    </source>
</evidence>
<protein>
    <submittedName>
        <fullName evidence="1">Uncharacterized protein</fullName>
    </submittedName>
</protein>
<evidence type="ECO:0000313" key="1">
    <source>
        <dbReference type="EnsemblProtists" id="HpaP804877"/>
    </source>
</evidence>
<reference evidence="2" key="1">
    <citation type="journal article" date="2010" name="Science">
        <title>Signatures of adaptation to obligate biotrophy in the Hyaloperonospora arabidopsidis genome.</title>
        <authorList>
            <person name="Baxter L."/>
            <person name="Tripathy S."/>
            <person name="Ishaque N."/>
            <person name="Boot N."/>
            <person name="Cabral A."/>
            <person name="Kemen E."/>
            <person name="Thines M."/>
            <person name="Ah-Fong A."/>
            <person name="Anderson R."/>
            <person name="Badejoko W."/>
            <person name="Bittner-Eddy P."/>
            <person name="Boore J.L."/>
            <person name="Chibucos M.C."/>
            <person name="Coates M."/>
            <person name="Dehal P."/>
            <person name="Delehaunty K."/>
            <person name="Dong S."/>
            <person name="Downton P."/>
            <person name="Dumas B."/>
            <person name="Fabro G."/>
            <person name="Fronick C."/>
            <person name="Fuerstenberg S.I."/>
            <person name="Fulton L."/>
            <person name="Gaulin E."/>
            <person name="Govers F."/>
            <person name="Hughes L."/>
            <person name="Humphray S."/>
            <person name="Jiang R.H."/>
            <person name="Judelson H."/>
            <person name="Kamoun S."/>
            <person name="Kyung K."/>
            <person name="Meijer H."/>
            <person name="Minx P."/>
            <person name="Morris P."/>
            <person name="Nelson J."/>
            <person name="Phuntumart V."/>
            <person name="Qutob D."/>
            <person name="Rehmany A."/>
            <person name="Rougon-Cardoso A."/>
            <person name="Ryden P."/>
            <person name="Torto-Alalibo T."/>
            <person name="Studholme D."/>
            <person name="Wang Y."/>
            <person name="Win J."/>
            <person name="Wood J."/>
            <person name="Clifton S.W."/>
            <person name="Rogers J."/>
            <person name="Van den Ackerveken G."/>
            <person name="Jones J.D."/>
            <person name="McDowell J.M."/>
            <person name="Beynon J."/>
            <person name="Tyler B.M."/>
        </authorList>
    </citation>
    <scope>NUCLEOTIDE SEQUENCE [LARGE SCALE GENOMIC DNA]</scope>
    <source>
        <strain evidence="2">Emoy2</strain>
    </source>
</reference>
<accession>M4BF09</accession>
<dbReference type="HOGENOM" id="CLU_2431694_0_0_1"/>
<dbReference type="InParanoid" id="M4BF09"/>
<reference evidence="1" key="2">
    <citation type="submission" date="2015-06" db="UniProtKB">
        <authorList>
            <consortium name="EnsemblProtists"/>
        </authorList>
    </citation>
    <scope>IDENTIFICATION</scope>
    <source>
        <strain evidence="1">Emoy2</strain>
    </source>
</reference>
<dbReference type="EnsemblProtists" id="HpaT804877">
    <property type="protein sequence ID" value="HpaP804877"/>
    <property type="gene ID" value="HpaG804877"/>
</dbReference>
<name>M4BF09_HYAAE</name>
<proteinExistence type="predicted"/>
<organism evidence="1 2">
    <name type="scientific">Hyaloperonospora arabidopsidis (strain Emoy2)</name>
    <name type="common">Downy mildew agent</name>
    <name type="synonym">Peronospora arabidopsidis</name>
    <dbReference type="NCBI Taxonomy" id="559515"/>
    <lineage>
        <taxon>Eukaryota</taxon>
        <taxon>Sar</taxon>
        <taxon>Stramenopiles</taxon>
        <taxon>Oomycota</taxon>
        <taxon>Peronosporomycetes</taxon>
        <taxon>Peronosporales</taxon>
        <taxon>Peronosporaceae</taxon>
        <taxon>Hyaloperonospora</taxon>
    </lineage>
</organism>
<dbReference type="EMBL" id="JH598187">
    <property type="status" value="NOT_ANNOTATED_CDS"/>
    <property type="molecule type" value="Genomic_DNA"/>
</dbReference>
<sequence>MRWYLASWNEISSTTIKNCFHHTELMTDTAERQEAGARTAVHDEAGSMEEQLMDQEPEAALERLLLRNSMSLAYLLKPGPWGRIGTHGSDG</sequence>
<dbReference type="Proteomes" id="UP000011713">
    <property type="component" value="Unassembled WGS sequence"/>
</dbReference>
<keyword evidence="2" id="KW-1185">Reference proteome</keyword>
<dbReference type="AlphaFoldDB" id="M4BF09"/>